<dbReference type="RefSeq" id="WP_231332094.1">
    <property type="nucleotide sequence ID" value="NZ_CP059572.1"/>
</dbReference>
<dbReference type="Pfam" id="PF21806">
    <property type="entry name" value="DUF6879"/>
    <property type="match status" value="1"/>
</dbReference>
<name>A0ABX8R4W3_9ACTN</name>
<organism evidence="2 3">
    <name type="scientific">Actinomadura graeca</name>
    <dbReference type="NCBI Taxonomy" id="2750812"/>
    <lineage>
        <taxon>Bacteria</taxon>
        <taxon>Bacillati</taxon>
        <taxon>Actinomycetota</taxon>
        <taxon>Actinomycetes</taxon>
        <taxon>Streptosporangiales</taxon>
        <taxon>Thermomonosporaceae</taxon>
        <taxon>Actinomadura</taxon>
    </lineage>
</organism>
<reference evidence="2" key="1">
    <citation type="submission" date="2020-07" db="EMBL/GenBank/DDBJ databases">
        <authorList>
            <person name="Tarantini F.S."/>
            <person name="Hong K.W."/>
            <person name="Chan K.G."/>
        </authorList>
    </citation>
    <scope>NUCLEOTIDE SEQUENCE</scope>
    <source>
        <strain evidence="2">32-07</strain>
    </source>
</reference>
<protein>
    <recommendedName>
        <fullName evidence="1">DUF6879 domain-containing protein</fullName>
    </recommendedName>
</protein>
<proteinExistence type="predicted"/>
<gene>
    <name evidence="2" type="ORF">AGRA3207_007443</name>
</gene>
<evidence type="ECO:0000259" key="1">
    <source>
        <dbReference type="Pfam" id="PF21806"/>
    </source>
</evidence>
<evidence type="ECO:0000313" key="2">
    <source>
        <dbReference type="EMBL" id="QXJ25878.1"/>
    </source>
</evidence>
<dbReference type="EMBL" id="CP059572">
    <property type="protein sequence ID" value="QXJ25878.1"/>
    <property type="molecule type" value="Genomic_DNA"/>
</dbReference>
<evidence type="ECO:0000313" key="3">
    <source>
        <dbReference type="Proteomes" id="UP001049518"/>
    </source>
</evidence>
<dbReference type="Proteomes" id="UP001049518">
    <property type="component" value="Chromosome"/>
</dbReference>
<keyword evidence="3" id="KW-1185">Reference proteome</keyword>
<dbReference type="InterPro" id="IPR049244">
    <property type="entry name" value="DUF6879"/>
</dbReference>
<accession>A0ABX8R4W3</accession>
<sequence length="179" mass="20564">MTTEQTADLPPFGELLARCERSVVHLEMRDTYADPVEDERVAAWRAGHRDDPADPASWWRPFHQDIADTIARGVSVQRARIVSEPITEYVRFEYDTTFQNLASGEGVRWLPRRRASRLALPGNDFWLFDDHTIRWHYFAGDGTWLEDELDHDAAAIKLCAESFEAVWGLAIPHSAYTPH</sequence>
<feature type="domain" description="DUF6879" evidence="1">
    <location>
        <begin position="12"/>
        <end position="177"/>
    </location>
</feature>